<keyword evidence="2" id="KW-1185">Reference proteome</keyword>
<accession>A0A5D2VIM5</accession>
<dbReference type="AlphaFoldDB" id="A0A5D2VIM5"/>
<sequence>METSKTFSSVETLDEAYQKAFKTAMNCCQLSLIPKVGGSANFSNTMAFGYQVKVTKWLIHLRIWQLVCIYFVK</sequence>
<proteinExistence type="predicted"/>
<dbReference type="EMBL" id="CM017651">
    <property type="protein sequence ID" value="TYI89288.1"/>
    <property type="molecule type" value="Genomic_DNA"/>
</dbReference>
<evidence type="ECO:0000313" key="2">
    <source>
        <dbReference type="Proteomes" id="UP000323597"/>
    </source>
</evidence>
<name>A0A5D2VIM5_GOSMU</name>
<evidence type="ECO:0000313" key="1">
    <source>
        <dbReference type="EMBL" id="TYI89288.1"/>
    </source>
</evidence>
<organism evidence="1 2">
    <name type="scientific">Gossypium mustelinum</name>
    <name type="common">Cotton</name>
    <name type="synonym">Gossypium caicoense</name>
    <dbReference type="NCBI Taxonomy" id="34275"/>
    <lineage>
        <taxon>Eukaryota</taxon>
        <taxon>Viridiplantae</taxon>
        <taxon>Streptophyta</taxon>
        <taxon>Embryophyta</taxon>
        <taxon>Tracheophyta</taxon>
        <taxon>Spermatophyta</taxon>
        <taxon>Magnoliopsida</taxon>
        <taxon>eudicotyledons</taxon>
        <taxon>Gunneridae</taxon>
        <taxon>Pentapetalae</taxon>
        <taxon>rosids</taxon>
        <taxon>malvids</taxon>
        <taxon>Malvales</taxon>
        <taxon>Malvaceae</taxon>
        <taxon>Malvoideae</taxon>
        <taxon>Gossypium</taxon>
    </lineage>
</organism>
<reference evidence="1 2" key="1">
    <citation type="submission" date="2019-07" db="EMBL/GenBank/DDBJ databases">
        <title>WGS assembly of Gossypium mustelinum.</title>
        <authorList>
            <person name="Chen Z.J."/>
            <person name="Sreedasyam A."/>
            <person name="Ando A."/>
            <person name="Song Q."/>
            <person name="De L."/>
            <person name="Hulse-Kemp A."/>
            <person name="Ding M."/>
            <person name="Ye W."/>
            <person name="Kirkbride R."/>
            <person name="Jenkins J."/>
            <person name="Plott C."/>
            <person name="Lovell J."/>
            <person name="Lin Y.-M."/>
            <person name="Vaughn R."/>
            <person name="Liu B."/>
            <person name="Li W."/>
            <person name="Simpson S."/>
            <person name="Scheffler B."/>
            <person name="Saski C."/>
            <person name="Grover C."/>
            <person name="Hu G."/>
            <person name="Conover J."/>
            <person name="Carlson J."/>
            <person name="Shu S."/>
            <person name="Boston L."/>
            <person name="Williams M."/>
            <person name="Peterson D."/>
            <person name="Mcgee K."/>
            <person name="Jones D."/>
            <person name="Wendel J."/>
            <person name="Stelly D."/>
            <person name="Grimwood J."/>
            <person name="Schmutz J."/>
        </authorList>
    </citation>
    <scope>NUCLEOTIDE SEQUENCE [LARGE SCALE GENOMIC DNA]</scope>
    <source>
        <strain evidence="1">1408120.09</strain>
    </source>
</reference>
<dbReference type="Proteomes" id="UP000323597">
    <property type="component" value="Chromosome D03"/>
</dbReference>
<gene>
    <name evidence="1" type="ORF">E1A91_D03G044700v1</name>
</gene>
<protein>
    <submittedName>
        <fullName evidence="1">Uncharacterized protein</fullName>
    </submittedName>
</protein>